<feature type="compositionally biased region" description="Low complexity" evidence="1">
    <location>
        <begin position="12"/>
        <end position="49"/>
    </location>
</feature>
<evidence type="ECO:0000256" key="1">
    <source>
        <dbReference type="SAM" id="MobiDB-lite"/>
    </source>
</evidence>
<dbReference type="Proteomes" id="UP001611580">
    <property type="component" value="Unassembled WGS sequence"/>
</dbReference>
<evidence type="ECO:0000313" key="3">
    <source>
        <dbReference type="Proteomes" id="UP001611580"/>
    </source>
</evidence>
<evidence type="ECO:0000313" key="2">
    <source>
        <dbReference type="EMBL" id="MFI2489223.1"/>
    </source>
</evidence>
<dbReference type="RefSeq" id="WP_397406295.1">
    <property type="nucleotide sequence ID" value="NZ_JBIRYI010000013.1"/>
</dbReference>
<dbReference type="EMBL" id="JBIRYI010000013">
    <property type="protein sequence ID" value="MFI2489223.1"/>
    <property type="molecule type" value="Genomic_DNA"/>
</dbReference>
<sequence length="286" mass="30222">MTTNDTGQRSGEAVVGHPAAEPAAASSGGESLTSPVLPATAPTTTPLGLDDGADAGVTTELELAVELADELVLTLDLNGVGEPTEPGADPRDGADTDDVLPWHQPLQVWVDAGDVLAGFGVDGWAEFDELDRQVRALHDELGPDHELTRAAMGDRDAVDALSRQDEKAYQEALTVAVQEVARERRIDVEVLPVRMAQTGSGDSGPTSEVADLLAAAVRRAVLPQLGRPLLDLADGAVAASVRAAGRTYRERIRTDERPVPAVLHDELEEELRTELQADELIPDDAS</sequence>
<accession>A0ABW7XNW0</accession>
<feature type="region of interest" description="Disordered" evidence="1">
    <location>
        <begin position="1"/>
        <end position="53"/>
    </location>
</feature>
<name>A0ABW7XNW0_9MICO</name>
<organism evidence="2 3">
    <name type="scientific">Promicromonospora kroppenstedtii</name>
    <dbReference type="NCBI Taxonomy" id="440482"/>
    <lineage>
        <taxon>Bacteria</taxon>
        <taxon>Bacillati</taxon>
        <taxon>Actinomycetota</taxon>
        <taxon>Actinomycetes</taxon>
        <taxon>Micrococcales</taxon>
        <taxon>Promicromonosporaceae</taxon>
        <taxon>Promicromonospora</taxon>
    </lineage>
</organism>
<reference evidence="2 3" key="1">
    <citation type="submission" date="2024-10" db="EMBL/GenBank/DDBJ databases">
        <title>The Natural Products Discovery Center: Release of the First 8490 Sequenced Strains for Exploring Actinobacteria Biosynthetic Diversity.</title>
        <authorList>
            <person name="Kalkreuter E."/>
            <person name="Kautsar S.A."/>
            <person name="Yang D."/>
            <person name="Bader C.D."/>
            <person name="Teijaro C.N."/>
            <person name="Fluegel L."/>
            <person name="Davis C.M."/>
            <person name="Simpson J.R."/>
            <person name="Lauterbach L."/>
            <person name="Steele A.D."/>
            <person name="Gui C."/>
            <person name="Meng S."/>
            <person name="Li G."/>
            <person name="Viehrig K."/>
            <person name="Ye F."/>
            <person name="Su P."/>
            <person name="Kiefer A.F."/>
            <person name="Nichols A."/>
            <person name="Cepeda A.J."/>
            <person name="Yan W."/>
            <person name="Fan B."/>
            <person name="Jiang Y."/>
            <person name="Adhikari A."/>
            <person name="Zheng C.-J."/>
            <person name="Schuster L."/>
            <person name="Cowan T.M."/>
            <person name="Smanski M.J."/>
            <person name="Chevrette M.G."/>
            <person name="De Carvalho L.P.S."/>
            <person name="Shen B."/>
        </authorList>
    </citation>
    <scope>NUCLEOTIDE SEQUENCE [LARGE SCALE GENOMIC DNA]</scope>
    <source>
        <strain evidence="2 3">NPDC019481</strain>
    </source>
</reference>
<keyword evidence="3" id="KW-1185">Reference proteome</keyword>
<proteinExistence type="predicted"/>
<protein>
    <submittedName>
        <fullName evidence="2">Uncharacterized protein</fullName>
    </submittedName>
</protein>
<comment type="caution">
    <text evidence="2">The sequence shown here is derived from an EMBL/GenBank/DDBJ whole genome shotgun (WGS) entry which is preliminary data.</text>
</comment>
<gene>
    <name evidence="2" type="ORF">ACH47X_20100</name>
</gene>